<organism evidence="11 12">
    <name type="scientific">Novosphingobium kalidii</name>
    <dbReference type="NCBI Taxonomy" id="3230299"/>
    <lineage>
        <taxon>Bacteria</taxon>
        <taxon>Pseudomonadati</taxon>
        <taxon>Pseudomonadota</taxon>
        <taxon>Alphaproteobacteria</taxon>
        <taxon>Sphingomonadales</taxon>
        <taxon>Sphingomonadaceae</taxon>
        <taxon>Novosphingobium</taxon>
    </lineage>
</organism>
<evidence type="ECO:0000256" key="2">
    <source>
        <dbReference type="ARBA" id="ARBA00022448"/>
    </source>
</evidence>
<evidence type="ECO:0000259" key="10">
    <source>
        <dbReference type="Pfam" id="PF00593"/>
    </source>
</evidence>
<keyword evidence="4" id="KW-0812">Transmembrane</keyword>
<evidence type="ECO:0000256" key="8">
    <source>
        <dbReference type="ARBA" id="ARBA00023170"/>
    </source>
</evidence>
<evidence type="ECO:0000313" key="11">
    <source>
        <dbReference type="EMBL" id="MET1756417.1"/>
    </source>
</evidence>
<keyword evidence="5" id="KW-0732">Signal</keyword>
<dbReference type="RefSeq" id="WP_353984910.1">
    <property type="nucleotide sequence ID" value="NZ_JBEWLY010000021.1"/>
</dbReference>
<keyword evidence="2" id="KW-0813">Transport</keyword>
<evidence type="ECO:0000256" key="6">
    <source>
        <dbReference type="ARBA" id="ARBA00023077"/>
    </source>
</evidence>
<keyword evidence="8 11" id="KW-0675">Receptor</keyword>
<protein>
    <submittedName>
        <fullName evidence="11">TonB-dependent receptor</fullName>
    </submittedName>
</protein>
<keyword evidence="7" id="KW-0472">Membrane</keyword>
<evidence type="ECO:0000256" key="4">
    <source>
        <dbReference type="ARBA" id="ARBA00022692"/>
    </source>
</evidence>
<comment type="subcellular location">
    <subcellularLocation>
        <location evidence="1">Cell outer membrane</location>
        <topology evidence="1">Multi-pass membrane protein</topology>
    </subcellularLocation>
</comment>
<evidence type="ECO:0000256" key="9">
    <source>
        <dbReference type="ARBA" id="ARBA00023237"/>
    </source>
</evidence>
<dbReference type="PANTHER" id="PTHR30069">
    <property type="entry name" value="TONB-DEPENDENT OUTER MEMBRANE RECEPTOR"/>
    <property type="match status" value="1"/>
</dbReference>
<gene>
    <name evidence="11" type="ORF">ABVV53_13285</name>
</gene>
<evidence type="ECO:0000256" key="1">
    <source>
        <dbReference type="ARBA" id="ARBA00004571"/>
    </source>
</evidence>
<evidence type="ECO:0000256" key="7">
    <source>
        <dbReference type="ARBA" id="ARBA00023136"/>
    </source>
</evidence>
<dbReference type="Proteomes" id="UP001548713">
    <property type="component" value="Unassembled WGS sequence"/>
</dbReference>
<evidence type="ECO:0000313" key="12">
    <source>
        <dbReference type="Proteomes" id="UP001548713"/>
    </source>
</evidence>
<reference evidence="11 12" key="1">
    <citation type="submission" date="2024-07" db="EMBL/GenBank/DDBJ databases">
        <title>Novosphingobium kalidii RD2P27.</title>
        <authorList>
            <person name="Sun J.-Q."/>
        </authorList>
    </citation>
    <scope>NUCLEOTIDE SEQUENCE [LARGE SCALE GENOMIC DNA]</scope>
    <source>
        <strain evidence="11 12">RD2P27</strain>
    </source>
</reference>
<keyword evidence="3" id="KW-1134">Transmembrane beta strand</keyword>
<evidence type="ECO:0000256" key="3">
    <source>
        <dbReference type="ARBA" id="ARBA00022452"/>
    </source>
</evidence>
<keyword evidence="6" id="KW-0798">TonB box</keyword>
<evidence type="ECO:0000256" key="5">
    <source>
        <dbReference type="ARBA" id="ARBA00022729"/>
    </source>
</evidence>
<dbReference type="PANTHER" id="PTHR30069:SF29">
    <property type="entry name" value="HEMOGLOBIN AND HEMOGLOBIN-HAPTOGLOBIN-BINDING PROTEIN 1-RELATED"/>
    <property type="match status" value="1"/>
</dbReference>
<dbReference type="InterPro" id="IPR000531">
    <property type="entry name" value="Beta-barrel_TonB"/>
</dbReference>
<proteinExistence type="predicted"/>
<name>A0ABV2D3I8_9SPHN</name>
<accession>A0ABV2D3I8</accession>
<dbReference type="EMBL" id="JBEWLY010000021">
    <property type="protein sequence ID" value="MET1756417.1"/>
    <property type="molecule type" value="Genomic_DNA"/>
</dbReference>
<dbReference type="SUPFAM" id="SSF56935">
    <property type="entry name" value="Porins"/>
    <property type="match status" value="1"/>
</dbReference>
<keyword evidence="12" id="KW-1185">Reference proteome</keyword>
<comment type="caution">
    <text evidence="11">The sequence shown here is derived from an EMBL/GenBank/DDBJ whole genome shotgun (WGS) entry which is preliminary data.</text>
</comment>
<dbReference type="Pfam" id="PF00593">
    <property type="entry name" value="TonB_dep_Rec_b-barrel"/>
    <property type="match status" value="1"/>
</dbReference>
<keyword evidence="9" id="KW-0998">Cell outer membrane</keyword>
<feature type="domain" description="TonB-dependent receptor-like beta-barrel" evidence="10">
    <location>
        <begin position="172"/>
        <end position="480"/>
    </location>
</feature>
<dbReference type="InterPro" id="IPR036942">
    <property type="entry name" value="Beta-barrel_TonB_sf"/>
</dbReference>
<dbReference type="Gene3D" id="2.40.170.20">
    <property type="entry name" value="TonB-dependent receptor, beta-barrel domain"/>
    <property type="match status" value="1"/>
</dbReference>
<sequence length="633" mass="69204">MVRLTPGFSLDAGESRRGFSGAVGNLLIDGNRPSTKSQSISDVLSRIPAGQVVQIEVLRGAAVAGDASGQSVLVNVVRLSNVGGGLWEAGLEYRSDSGVAPRGKASYNGRSGQVEYEIGGTLTIIDRANVGIRQSFDPSGLFVSSIDTPQLEDQTNWSSNGKLAVPLLGGQLNTNAQFRRDRHRSHFRFRSTDAAGAFVSERRTMSNTRISTIEVALDYQRPLGSWDLSLIGLAERSVDNGSNFTERLDATGGLIGDLLQNDTQKAGETIVRSTIARTFASHRVELGIEGAINTLDQEFRADRAGPVPNANVGVRENRADLFAAHAWAPGGWSFDTRVAWETSRLTFTGDSEASVNLSFWKPSLQVARTITGGSQFRARIYRDVSQLDFNDFVSAIEVADDRIASGNPDLRPTTAWIGELSADLRFDKDTALALTLSHHRISNVAGQVVIFVPGLDPRDPPLRFAAAGNIGDGRLTQLEANFSTSLGFFMPGARLILTGALRDTSVTDPITGEKRDIADQQRYDYEAQFRHDISGAKTAWGLTVRQGALERTYRFDEFDVGGDTLFVTGFVETTRLPHNLRLRLQVEDIAGRVTKLRREVYLADRTGPLVRSELRWTRRGSQPWFLLALSGQF</sequence>
<dbReference type="InterPro" id="IPR039426">
    <property type="entry name" value="TonB-dep_rcpt-like"/>
</dbReference>